<organism evidence="2 3">
    <name type="scientific">Mycobacteroides salmoniphilum</name>
    <dbReference type="NCBI Taxonomy" id="404941"/>
    <lineage>
        <taxon>Bacteria</taxon>
        <taxon>Bacillati</taxon>
        <taxon>Actinomycetota</taxon>
        <taxon>Actinomycetes</taxon>
        <taxon>Mycobacteriales</taxon>
        <taxon>Mycobacteriaceae</taxon>
        <taxon>Mycobacteroides</taxon>
    </lineage>
</organism>
<proteinExistence type="predicted"/>
<comment type="caution">
    <text evidence="2">The sequence shown here is derived from an EMBL/GenBank/DDBJ whole genome shotgun (WGS) entry which is preliminary data.</text>
</comment>
<sequence>MNPLIARLDAALRAVHPEFLATHTPGATIEQIDALEALAGKPLPGTLRDLLAWRNGVGARGVLATFDGPWNFMSVEQIIEAIEMLRDMLEHEQDWKQQNWWGYDWIPFLEDNFGDHVCVDLDGGGTLEDDGQPFTGGRAGQIMQFDHAAELRVVVAPSLDIWLTALVQAIEERVLLPETEKMKWGIRYALDESDEPGSPTLDDVIARLAPGYPIYLTCPNYP</sequence>
<dbReference type="Proteomes" id="UP000295117">
    <property type="component" value="Unassembled WGS sequence"/>
</dbReference>
<dbReference type="Pfam" id="PF09346">
    <property type="entry name" value="SMI1_KNR4"/>
    <property type="match status" value="1"/>
</dbReference>
<name>A0A4R8S1S5_9MYCO</name>
<dbReference type="PANTHER" id="PTHR47432">
    <property type="entry name" value="CELL WALL ASSEMBLY REGULATOR SMI1"/>
    <property type="match status" value="1"/>
</dbReference>
<protein>
    <submittedName>
        <fullName evidence="2">SMI1 / KNR4 family protein</fullName>
    </submittedName>
</protein>
<evidence type="ECO:0000313" key="2">
    <source>
        <dbReference type="EMBL" id="TDZ82904.1"/>
    </source>
</evidence>
<accession>A0A4R8S1S5</accession>
<dbReference type="EMBL" id="PECH01000006">
    <property type="protein sequence ID" value="TDZ82904.1"/>
    <property type="molecule type" value="Genomic_DNA"/>
</dbReference>
<dbReference type="InterPro" id="IPR051873">
    <property type="entry name" value="KNR4/SMI1_regulator"/>
</dbReference>
<gene>
    <name evidence="2" type="ORF">DE4585_01696</name>
</gene>
<dbReference type="SMART" id="SM00860">
    <property type="entry name" value="SMI1_KNR4"/>
    <property type="match status" value="1"/>
</dbReference>
<reference evidence="2 3" key="1">
    <citation type="journal article" date="2019" name="Sci. Rep.">
        <title>Extended insight into the Mycobacterium chelonae-abscessus complex through whole genome sequencing of Mycobacterium salmoniphilum outbreak and Mycobacterium salmoniphilum-like strains.</title>
        <authorList>
            <person name="Behra P.R.K."/>
            <person name="Das S."/>
            <person name="Pettersson B.M.F."/>
            <person name="Shirreff L."/>
            <person name="DuCote T."/>
            <person name="Jacobsson K.G."/>
            <person name="Ennis D.G."/>
            <person name="Kirsebom L.A."/>
        </authorList>
    </citation>
    <scope>NUCLEOTIDE SEQUENCE [LARGE SCALE GENOMIC DNA]</scope>
    <source>
        <strain evidence="2 3">DE 4585</strain>
    </source>
</reference>
<dbReference type="AlphaFoldDB" id="A0A4R8S1S5"/>
<dbReference type="PANTHER" id="PTHR47432:SF1">
    <property type="entry name" value="CELL WALL ASSEMBLY REGULATOR SMI1"/>
    <property type="match status" value="1"/>
</dbReference>
<dbReference type="InterPro" id="IPR018958">
    <property type="entry name" value="Knr4/Smi1-like_dom"/>
</dbReference>
<evidence type="ECO:0000259" key="1">
    <source>
        <dbReference type="SMART" id="SM00860"/>
    </source>
</evidence>
<dbReference type="RefSeq" id="WP_191989027.1">
    <property type="nucleotide sequence ID" value="NZ_PECH01000006.1"/>
</dbReference>
<dbReference type="SUPFAM" id="SSF160631">
    <property type="entry name" value="SMI1/KNR4-like"/>
    <property type="match status" value="1"/>
</dbReference>
<dbReference type="Gene3D" id="3.40.1580.10">
    <property type="entry name" value="SMI1/KNR4-like"/>
    <property type="match status" value="1"/>
</dbReference>
<feature type="domain" description="Knr4/Smi1-like" evidence="1">
    <location>
        <begin position="26"/>
        <end position="165"/>
    </location>
</feature>
<evidence type="ECO:0000313" key="3">
    <source>
        <dbReference type="Proteomes" id="UP000295117"/>
    </source>
</evidence>
<dbReference type="InterPro" id="IPR037883">
    <property type="entry name" value="Knr4/Smi1-like_sf"/>
</dbReference>